<organism evidence="1 2">
    <name type="scientific">Novosphingobium fluoreni</name>
    <dbReference type="NCBI Taxonomy" id="1391222"/>
    <lineage>
        <taxon>Bacteria</taxon>
        <taxon>Pseudomonadati</taxon>
        <taxon>Pseudomonadota</taxon>
        <taxon>Alphaproteobacteria</taxon>
        <taxon>Sphingomonadales</taxon>
        <taxon>Sphingomonadaceae</taxon>
        <taxon>Novosphingobium</taxon>
    </lineage>
</organism>
<accession>A0A7W6BZ84</accession>
<evidence type="ECO:0000313" key="1">
    <source>
        <dbReference type="EMBL" id="MBB3938799.1"/>
    </source>
</evidence>
<proteinExistence type="predicted"/>
<keyword evidence="2" id="KW-1185">Reference proteome</keyword>
<dbReference type="AlphaFoldDB" id="A0A7W6BZ84"/>
<comment type="caution">
    <text evidence="1">The sequence shown here is derived from an EMBL/GenBank/DDBJ whole genome shotgun (WGS) entry which is preliminary data.</text>
</comment>
<dbReference type="Proteomes" id="UP000561459">
    <property type="component" value="Unassembled WGS sequence"/>
</dbReference>
<dbReference type="Pfam" id="PF13428">
    <property type="entry name" value="TPR_14"/>
    <property type="match status" value="1"/>
</dbReference>
<reference evidence="1 2" key="1">
    <citation type="submission" date="2020-08" db="EMBL/GenBank/DDBJ databases">
        <title>Genomic Encyclopedia of Type Strains, Phase IV (KMG-IV): sequencing the most valuable type-strain genomes for metagenomic binning, comparative biology and taxonomic classification.</title>
        <authorList>
            <person name="Goeker M."/>
        </authorList>
    </citation>
    <scope>NUCLEOTIDE SEQUENCE [LARGE SCALE GENOMIC DNA]</scope>
    <source>
        <strain evidence="1 2">DSM 27568</strain>
    </source>
</reference>
<dbReference type="SUPFAM" id="SSF48452">
    <property type="entry name" value="TPR-like"/>
    <property type="match status" value="1"/>
</dbReference>
<protein>
    <submittedName>
        <fullName evidence="1">Tetratricopeptide (TPR) repeat protein</fullName>
    </submittedName>
</protein>
<dbReference type="RefSeq" id="WP_183615666.1">
    <property type="nucleotide sequence ID" value="NZ_JACIDY010000001.1"/>
</dbReference>
<sequence length="282" mass="28832">MLMLLLPVLQYGASVTALPPEILDRKAMEAKREARQSAAMASGPIIPPGQAAGCVDDMAANPAAGAVAAQNALDRAKGEERVRAGLCLGVALGAQERWGEAQTAFLRARDAVAPADNASRARLGAMAGNAALAGGQAETALTILDTAQTAAKTASDTDLLGSIVLDRARALVALGQTAQASAALAEARTATPDNAQAWLLSATLSRREKNFTEAQTQIERAAQISPRDAEIGLEAGVIAILSGRDAAARKSWQSVIATAPDSDSAKTAKGYLAQLDNGGAKP</sequence>
<dbReference type="InterPro" id="IPR011990">
    <property type="entry name" value="TPR-like_helical_dom_sf"/>
</dbReference>
<dbReference type="EMBL" id="JACIDY010000001">
    <property type="protein sequence ID" value="MBB3938799.1"/>
    <property type="molecule type" value="Genomic_DNA"/>
</dbReference>
<gene>
    <name evidence="1" type="ORF">GGR39_000428</name>
</gene>
<name>A0A7W6BZ84_9SPHN</name>
<dbReference type="Gene3D" id="1.25.40.10">
    <property type="entry name" value="Tetratricopeptide repeat domain"/>
    <property type="match status" value="1"/>
</dbReference>
<evidence type="ECO:0000313" key="2">
    <source>
        <dbReference type="Proteomes" id="UP000561459"/>
    </source>
</evidence>